<proteinExistence type="predicted"/>
<name>A0ABU1GSF9_9GAMM</name>
<keyword evidence="2" id="KW-1185">Reference proteome</keyword>
<dbReference type="Proteomes" id="UP001252270">
    <property type="component" value="Unassembled WGS sequence"/>
</dbReference>
<evidence type="ECO:0000313" key="1">
    <source>
        <dbReference type="EMBL" id="MDR5894447.1"/>
    </source>
</evidence>
<dbReference type="EMBL" id="JARWAL010000057">
    <property type="protein sequence ID" value="MDR5894447.1"/>
    <property type="molecule type" value="Genomic_DNA"/>
</dbReference>
<organism evidence="1 2">
    <name type="scientific">Halomonas mongoliensis</name>
    <dbReference type="NCBI Taxonomy" id="321265"/>
    <lineage>
        <taxon>Bacteria</taxon>
        <taxon>Pseudomonadati</taxon>
        <taxon>Pseudomonadota</taxon>
        <taxon>Gammaproteobacteria</taxon>
        <taxon>Oceanospirillales</taxon>
        <taxon>Halomonadaceae</taxon>
        <taxon>Halomonas</taxon>
    </lineage>
</organism>
<gene>
    <name evidence="1" type="ORF">QC820_16815</name>
</gene>
<sequence>MAQLGERLPAQGGRAGVASVRRHGDFERNVAPPAWLHHRLFYSSLT</sequence>
<reference evidence="1 2" key="1">
    <citation type="submission" date="2023-04" db="EMBL/GenBank/DDBJ databases">
        <title>A long-awaited taxogenomic arrangement of the family Halomonadaceae.</title>
        <authorList>
            <person name="De La Haba R."/>
            <person name="Chuvochina M."/>
            <person name="Wittouck S."/>
            <person name="Arahal D.R."/>
            <person name="Sanchez-Porro C."/>
            <person name="Hugenholtz P."/>
            <person name="Ventosa A."/>
        </authorList>
    </citation>
    <scope>NUCLEOTIDE SEQUENCE [LARGE SCALE GENOMIC DNA]</scope>
    <source>
        <strain evidence="1 2">DSM 17332</strain>
    </source>
</reference>
<comment type="caution">
    <text evidence="1">The sequence shown here is derived from an EMBL/GenBank/DDBJ whole genome shotgun (WGS) entry which is preliminary data.</text>
</comment>
<evidence type="ECO:0000313" key="2">
    <source>
        <dbReference type="Proteomes" id="UP001252270"/>
    </source>
</evidence>
<protein>
    <submittedName>
        <fullName evidence="1">Uncharacterized protein</fullName>
    </submittedName>
</protein>
<dbReference type="RefSeq" id="WP_309637737.1">
    <property type="nucleotide sequence ID" value="NZ_JARWAL010000057.1"/>
</dbReference>
<accession>A0ABU1GSF9</accession>